<proteinExistence type="predicted"/>
<gene>
    <name evidence="1" type="ORF">ENX16_02215</name>
</gene>
<dbReference type="AlphaFoldDB" id="A0A7V3PSU8"/>
<sequence length="298" mass="33155">MLDRICNDYAGYVVAVEWHTSASYPLYSAEGRAKWFMYPPPYNGAYATPWLWVDGRQRGYNYNLWPGFVAARITEPTPVQISLTGNYNPQTRNGTIKALIQNDSTGELSMRVSVVITEDSCYYVGPNGDPWHNHVCRDYIPNQYGTVLTIPAGGLDSVEQPFTIASNWNEQRCKIVVYAQSTTMMPADSSYPAYQGAQVAVLDLVGVQEPKTADHSYPQVRVIPTPASSRPVFIIGTANNRPFRLVIHTVDGSVVSELSGVVNHNSRITLPIRLVPGIYLYRLLIDNAIQTGKLTVTY</sequence>
<comment type="caution">
    <text evidence="1">The sequence shown here is derived from an EMBL/GenBank/DDBJ whole genome shotgun (WGS) entry which is preliminary data.</text>
</comment>
<dbReference type="EMBL" id="DTMZ01000047">
    <property type="protein sequence ID" value="HGD12884.1"/>
    <property type="molecule type" value="Genomic_DNA"/>
</dbReference>
<dbReference type="Gene3D" id="2.60.40.10">
    <property type="entry name" value="Immunoglobulins"/>
    <property type="match status" value="1"/>
</dbReference>
<accession>A0A7V3PSU8</accession>
<evidence type="ECO:0000313" key="1">
    <source>
        <dbReference type="EMBL" id="HGD12884.1"/>
    </source>
</evidence>
<dbReference type="InterPro" id="IPR013783">
    <property type="entry name" value="Ig-like_fold"/>
</dbReference>
<organism evidence="1">
    <name type="scientific">candidate division WOR-3 bacterium</name>
    <dbReference type="NCBI Taxonomy" id="2052148"/>
    <lineage>
        <taxon>Bacteria</taxon>
        <taxon>Bacteria division WOR-3</taxon>
    </lineage>
</organism>
<name>A0A7V3PSU8_UNCW3</name>
<reference evidence="1" key="1">
    <citation type="journal article" date="2020" name="mSystems">
        <title>Genome- and Community-Level Interaction Insights into Carbon Utilization and Element Cycling Functions of Hydrothermarchaeota in Hydrothermal Sediment.</title>
        <authorList>
            <person name="Zhou Z."/>
            <person name="Liu Y."/>
            <person name="Xu W."/>
            <person name="Pan J."/>
            <person name="Luo Z.H."/>
            <person name="Li M."/>
        </authorList>
    </citation>
    <scope>NUCLEOTIDE SEQUENCE [LARGE SCALE GENOMIC DNA]</scope>
    <source>
        <strain evidence="1">SpSt-914</strain>
    </source>
</reference>
<protein>
    <submittedName>
        <fullName evidence="1">Omp28-related outer membrane protein</fullName>
    </submittedName>
</protein>